<protein>
    <submittedName>
        <fullName evidence="1">Siphovirus Gp157 family protein</fullName>
    </submittedName>
</protein>
<sequence>MNATSSLSETNINRATLAQLSISAAELWQQLENCPEDTDLTEVYSQLLDIQNASEAKIDAIAFVADQLKLDLEIWEEKVKRITQLYTNIIQRRRNQLNSLKSYLLGLYKLGLLPEQVVGTERRIDFQNSPPSVVLTVAPESLPPEFQAVKVSAKNSEIMAAHKAGEDVSKFAQITTEKHVRFRHLTKSSRGKK</sequence>
<comment type="caution">
    <text evidence="1">The sequence shown here is derived from an EMBL/GenBank/DDBJ whole genome shotgun (WGS) entry which is preliminary data.</text>
</comment>
<accession>A0ABV4XAS3</accession>
<name>A0ABV4XAS3_9CYAN</name>
<gene>
    <name evidence="1" type="ORF">ACE1CC_23470</name>
</gene>
<evidence type="ECO:0000313" key="2">
    <source>
        <dbReference type="Proteomes" id="UP001576774"/>
    </source>
</evidence>
<dbReference type="EMBL" id="JBHFNQ010000182">
    <property type="protein sequence ID" value="MFB2879824.1"/>
    <property type="molecule type" value="Genomic_DNA"/>
</dbReference>
<dbReference type="InterPro" id="IPR008840">
    <property type="entry name" value="Sipho_Gp157"/>
</dbReference>
<evidence type="ECO:0000313" key="1">
    <source>
        <dbReference type="EMBL" id="MFB2879824.1"/>
    </source>
</evidence>
<dbReference type="RefSeq" id="WP_413272858.1">
    <property type="nucleotide sequence ID" value="NZ_JBHFNQ010000182.1"/>
</dbReference>
<reference evidence="1 2" key="1">
    <citation type="submission" date="2024-09" db="EMBL/GenBank/DDBJ databases">
        <title>Floridaenema gen nov. (Aerosakkonemataceae, Aerosakkonematales ord. nov., Cyanobacteria) from benthic tropical and subtropical fresh waters, with the description of four new species.</title>
        <authorList>
            <person name="Moretto J.A."/>
            <person name="Berthold D.E."/>
            <person name="Lefler F.W."/>
            <person name="Huang I.-S."/>
            <person name="Laughinghouse H. IV."/>
        </authorList>
    </citation>
    <scope>NUCLEOTIDE SEQUENCE [LARGE SCALE GENOMIC DNA]</scope>
    <source>
        <strain evidence="1 2">BLCC-F46</strain>
    </source>
</reference>
<keyword evidence="2" id="KW-1185">Reference proteome</keyword>
<dbReference type="Proteomes" id="UP001576774">
    <property type="component" value="Unassembled WGS sequence"/>
</dbReference>
<proteinExistence type="predicted"/>
<organism evidence="1 2">
    <name type="scientific">Floridaenema aerugineum BLCC-F46</name>
    <dbReference type="NCBI Taxonomy" id="3153654"/>
    <lineage>
        <taxon>Bacteria</taxon>
        <taxon>Bacillati</taxon>
        <taxon>Cyanobacteriota</taxon>
        <taxon>Cyanophyceae</taxon>
        <taxon>Oscillatoriophycideae</taxon>
        <taxon>Aerosakkonematales</taxon>
        <taxon>Aerosakkonemataceae</taxon>
        <taxon>Floridanema</taxon>
        <taxon>Floridanema aerugineum</taxon>
    </lineage>
</organism>
<dbReference type="Pfam" id="PF05565">
    <property type="entry name" value="Sipho_Gp157"/>
    <property type="match status" value="1"/>
</dbReference>